<reference evidence="1 2" key="1">
    <citation type="submission" date="2019-03" db="EMBL/GenBank/DDBJ databases">
        <title>Single cell metagenomics reveals metabolic interactions within the superorganism composed of flagellate Streblomastix strix and complex community of Bacteroidetes bacteria on its surface.</title>
        <authorList>
            <person name="Treitli S.C."/>
            <person name="Kolisko M."/>
            <person name="Husnik F."/>
            <person name="Keeling P."/>
            <person name="Hampl V."/>
        </authorList>
    </citation>
    <scope>NUCLEOTIDE SEQUENCE [LARGE SCALE GENOMIC DNA]</scope>
    <source>
        <strain evidence="1">ST1C</strain>
    </source>
</reference>
<evidence type="ECO:0000313" key="1">
    <source>
        <dbReference type="EMBL" id="KAA6381515.1"/>
    </source>
</evidence>
<dbReference type="Proteomes" id="UP000324800">
    <property type="component" value="Unassembled WGS sequence"/>
</dbReference>
<evidence type="ECO:0000313" key="2">
    <source>
        <dbReference type="Proteomes" id="UP000324800"/>
    </source>
</evidence>
<dbReference type="PANTHER" id="PTHR33050">
    <property type="entry name" value="REVERSE TRANSCRIPTASE DOMAIN-CONTAINING PROTEIN"/>
    <property type="match status" value="1"/>
</dbReference>
<protein>
    <submittedName>
        <fullName evidence="1">Uncharacterized protein</fullName>
    </submittedName>
</protein>
<accession>A0A5J4VGB9</accession>
<dbReference type="PANTHER" id="PTHR33050:SF8">
    <property type="entry name" value="REVERSE TRANSCRIPTASE DOMAIN-CONTAINING PROTEIN"/>
    <property type="match status" value="1"/>
</dbReference>
<gene>
    <name evidence="1" type="ORF">EZS28_022957</name>
</gene>
<comment type="caution">
    <text evidence="1">The sequence shown here is derived from an EMBL/GenBank/DDBJ whole genome shotgun (WGS) entry which is preliminary data.</text>
</comment>
<dbReference type="EMBL" id="SNRW01007284">
    <property type="protein sequence ID" value="KAA6381515.1"/>
    <property type="molecule type" value="Genomic_DNA"/>
</dbReference>
<name>A0A5J4VGB9_9EUKA</name>
<proteinExistence type="predicted"/>
<dbReference type="AlphaFoldDB" id="A0A5J4VGB9"/>
<organism evidence="1 2">
    <name type="scientific">Streblomastix strix</name>
    <dbReference type="NCBI Taxonomy" id="222440"/>
    <lineage>
        <taxon>Eukaryota</taxon>
        <taxon>Metamonada</taxon>
        <taxon>Preaxostyla</taxon>
        <taxon>Oxymonadida</taxon>
        <taxon>Streblomastigidae</taxon>
        <taxon>Streblomastix</taxon>
    </lineage>
</organism>
<dbReference type="InterPro" id="IPR052055">
    <property type="entry name" value="Hepadnavirus_pol/RT"/>
</dbReference>
<sequence>MEKDCTKQVICESEVPCKLLWILKLSKIVDQVRRNPIEEIKQGQNLDCVIRRMELNCESQHVTVERDILVENNDSEEQANLNYVNLSTCDLSNGCVQNQLGSHSQDITPRLGNPREAAGSFCSLRHSETYLKERQIRSLKMEADNCSTAYNINRGSAAITLVKLTDRILETAEDPNLQLHIFHIPGKLNVIPDSLSRFTTSGDYQILQYILMEALFALQVNLTIYIFANRRNSQFTNFITLVLDNWATGYDCLSHPWTGEVPYLHVPISMIQATLNKTKQYGVPAQAVKYDNVGRSEDVLKPGGWMQKAKKHRPPKEILEILLDKIKVNSYSCGSYPEECLHLKPQTKRLKAGAASGDINARGLASSKSS</sequence>